<proteinExistence type="inferred from homology"/>
<organism evidence="9 10">
    <name type="scientific">Paenibacillus residui</name>
    <dbReference type="NCBI Taxonomy" id="629724"/>
    <lineage>
        <taxon>Bacteria</taxon>
        <taxon>Bacillati</taxon>
        <taxon>Bacillota</taxon>
        <taxon>Bacilli</taxon>
        <taxon>Bacillales</taxon>
        <taxon>Paenibacillaceae</taxon>
        <taxon>Paenibacillus</taxon>
    </lineage>
</organism>
<sequence>MSLPSNDLRDLRKIEQRLAAQGIKSFYSPGISKAGEDMNMIQMLWIFIGFMTLVTLNIGLAGLAILQYRAVQERAKTIAMMRCIGLSIRLIRQMLLLEGTTISWLGLLNGCLFGSIGGYTIVRLAELTKPPTSPALSFDYPWEIILPIIGTLMLIALLLNLAPSRKITRLSPGDAIRSASD</sequence>
<accession>A0ABW3DF60</accession>
<feature type="transmembrane region" description="Helical" evidence="7">
    <location>
        <begin position="142"/>
        <end position="162"/>
    </location>
</feature>
<evidence type="ECO:0000256" key="6">
    <source>
        <dbReference type="ARBA" id="ARBA00038076"/>
    </source>
</evidence>
<evidence type="ECO:0000313" key="9">
    <source>
        <dbReference type="EMBL" id="MFD0871179.1"/>
    </source>
</evidence>
<dbReference type="Proteomes" id="UP001597120">
    <property type="component" value="Unassembled WGS sequence"/>
</dbReference>
<feature type="domain" description="ABC3 transporter permease C-terminal" evidence="8">
    <location>
        <begin position="50"/>
        <end position="172"/>
    </location>
</feature>
<feature type="transmembrane region" description="Helical" evidence="7">
    <location>
        <begin position="102"/>
        <end position="122"/>
    </location>
</feature>
<dbReference type="RefSeq" id="WP_379290090.1">
    <property type="nucleotide sequence ID" value="NZ_JBHTIU010000074.1"/>
</dbReference>
<gene>
    <name evidence="9" type="ORF">ACFQ03_18720</name>
</gene>
<evidence type="ECO:0000313" key="10">
    <source>
        <dbReference type="Proteomes" id="UP001597120"/>
    </source>
</evidence>
<dbReference type="EMBL" id="JBHTIU010000074">
    <property type="protein sequence ID" value="MFD0871179.1"/>
    <property type="molecule type" value="Genomic_DNA"/>
</dbReference>
<evidence type="ECO:0000256" key="7">
    <source>
        <dbReference type="SAM" id="Phobius"/>
    </source>
</evidence>
<comment type="similarity">
    <text evidence="6">Belongs to the ABC-4 integral membrane protein family.</text>
</comment>
<feature type="transmembrane region" description="Helical" evidence="7">
    <location>
        <begin position="43"/>
        <end position="66"/>
    </location>
</feature>
<dbReference type="InterPro" id="IPR003838">
    <property type="entry name" value="ABC3_permease_C"/>
</dbReference>
<keyword evidence="2" id="KW-1003">Cell membrane</keyword>
<evidence type="ECO:0000256" key="5">
    <source>
        <dbReference type="ARBA" id="ARBA00023136"/>
    </source>
</evidence>
<keyword evidence="4 7" id="KW-1133">Transmembrane helix</keyword>
<name>A0ABW3DF60_9BACL</name>
<evidence type="ECO:0000256" key="3">
    <source>
        <dbReference type="ARBA" id="ARBA00022692"/>
    </source>
</evidence>
<evidence type="ECO:0000256" key="1">
    <source>
        <dbReference type="ARBA" id="ARBA00004651"/>
    </source>
</evidence>
<dbReference type="InterPro" id="IPR050250">
    <property type="entry name" value="Macrolide_Exporter_MacB"/>
</dbReference>
<reference evidence="10" key="1">
    <citation type="journal article" date="2019" name="Int. J. Syst. Evol. Microbiol.">
        <title>The Global Catalogue of Microorganisms (GCM) 10K type strain sequencing project: providing services to taxonomists for standard genome sequencing and annotation.</title>
        <authorList>
            <consortium name="The Broad Institute Genomics Platform"/>
            <consortium name="The Broad Institute Genome Sequencing Center for Infectious Disease"/>
            <person name="Wu L."/>
            <person name="Ma J."/>
        </authorList>
    </citation>
    <scope>NUCLEOTIDE SEQUENCE [LARGE SCALE GENOMIC DNA]</scope>
    <source>
        <strain evidence="10">CCUG 57263</strain>
    </source>
</reference>
<protein>
    <submittedName>
        <fullName evidence="9">ABC transporter permease</fullName>
    </submittedName>
</protein>
<evidence type="ECO:0000256" key="4">
    <source>
        <dbReference type="ARBA" id="ARBA00022989"/>
    </source>
</evidence>
<comment type="subcellular location">
    <subcellularLocation>
        <location evidence="1">Cell membrane</location>
        <topology evidence="1">Multi-pass membrane protein</topology>
    </subcellularLocation>
</comment>
<dbReference type="PANTHER" id="PTHR30572">
    <property type="entry name" value="MEMBRANE COMPONENT OF TRANSPORTER-RELATED"/>
    <property type="match status" value="1"/>
</dbReference>
<keyword evidence="10" id="KW-1185">Reference proteome</keyword>
<dbReference type="Pfam" id="PF02687">
    <property type="entry name" value="FtsX"/>
    <property type="match status" value="1"/>
</dbReference>
<dbReference type="PANTHER" id="PTHR30572:SF4">
    <property type="entry name" value="ABC TRANSPORTER PERMEASE YTRF"/>
    <property type="match status" value="1"/>
</dbReference>
<evidence type="ECO:0000259" key="8">
    <source>
        <dbReference type="Pfam" id="PF02687"/>
    </source>
</evidence>
<keyword evidence="3 7" id="KW-0812">Transmembrane</keyword>
<keyword evidence="5 7" id="KW-0472">Membrane</keyword>
<comment type="caution">
    <text evidence="9">The sequence shown here is derived from an EMBL/GenBank/DDBJ whole genome shotgun (WGS) entry which is preliminary data.</text>
</comment>
<evidence type="ECO:0000256" key="2">
    <source>
        <dbReference type="ARBA" id="ARBA00022475"/>
    </source>
</evidence>